<sequence>MKYELTKELETGNSIIDGEHRELFRAVNNLMDACGKGQGRAALDPTIKFLLDYVDKHFAHEEQLQAKSNYPGITAHKQFHAAYKTKLREIANKIPAAGPSIADLGALNGHIAVLVNHIKSEDKRLGAFLNK</sequence>
<keyword evidence="3" id="KW-0408">Iron</keyword>
<dbReference type="AlphaFoldDB" id="A0A8J6J5F2"/>
<evidence type="ECO:0000256" key="2">
    <source>
        <dbReference type="ARBA" id="ARBA00022723"/>
    </source>
</evidence>
<evidence type="ECO:0000256" key="1">
    <source>
        <dbReference type="ARBA" id="ARBA00010587"/>
    </source>
</evidence>
<comment type="caution">
    <text evidence="5">The sequence shown here is derived from an EMBL/GenBank/DDBJ whole genome shotgun (WGS) entry which is preliminary data.</text>
</comment>
<dbReference type="RefSeq" id="WP_186879078.1">
    <property type="nucleotide sequence ID" value="NZ_JACOPN010000008.1"/>
</dbReference>
<evidence type="ECO:0000256" key="3">
    <source>
        <dbReference type="ARBA" id="ARBA00023004"/>
    </source>
</evidence>
<dbReference type="InterPro" id="IPR012312">
    <property type="entry name" value="Hemerythrin-like"/>
</dbReference>
<dbReference type="NCBIfam" id="NF033749">
    <property type="entry name" value="bact_hemeryth"/>
    <property type="match status" value="1"/>
</dbReference>
<comment type="similarity">
    <text evidence="1">Belongs to the hemerythrin family.</text>
</comment>
<keyword evidence="2" id="KW-0479">Metal-binding</keyword>
<dbReference type="EMBL" id="JACOPN010000008">
    <property type="protein sequence ID" value="MBC5717936.1"/>
    <property type="molecule type" value="Genomic_DNA"/>
</dbReference>
<dbReference type="Gene3D" id="1.20.120.50">
    <property type="entry name" value="Hemerythrin-like"/>
    <property type="match status" value="1"/>
</dbReference>
<dbReference type="CDD" id="cd12107">
    <property type="entry name" value="Hemerythrin"/>
    <property type="match status" value="1"/>
</dbReference>
<dbReference type="GO" id="GO:0046872">
    <property type="term" value="F:metal ion binding"/>
    <property type="evidence" value="ECO:0007669"/>
    <property type="project" value="UniProtKB-KW"/>
</dbReference>
<dbReference type="InterPro" id="IPR050669">
    <property type="entry name" value="Hemerythrin"/>
</dbReference>
<evidence type="ECO:0000313" key="5">
    <source>
        <dbReference type="EMBL" id="MBC5717936.1"/>
    </source>
</evidence>
<dbReference type="PANTHER" id="PTHR37164">
    <property type="entry name" value="BACTERIOHEMERYTHRIN"/>
    <property type="match status" value="1"/>
</dbReference>
<dbReference type="NCBIfam" id="TIGR02481">
    <property type="entry name" value="hemeryth_dom"/>
    <property type="match status" value="1"/>
</dbReference>
<dbReference type="SUPFAM" id="SSF47188">
    <property type="entry name" value="Hemerythrin-like"/>
    <property type="match status" value="1"/>
</dbReference>
<gene>
    <name evidence="5" type="ORF">H8S55_11525</name>
</gene>
<proteinExistence type="inferred from homology"/>
<feature type="domain" description="Hemerythrin-like" evidence="4">
    <location>
        <begin position="12"/>
        <end position="127"/>
    </location>
</feature>
<evidence type="ECO:0000313" key="6">
    <source>
        <dbReference type="Proteomes" id="UP000602260"/>
    </source>
</evidence>
<dbReference type="InterPro" id="IPR012827">
    <property type="entry name" value="Hemerythrin_metal-bd"/>
</dbReference>
<dbReference type="Pfam" id="PF01814">
    <property type="entry name" value="Hemerythrin"/>
    <property type="match status" value="1"/>
</dbReference>
<dbReference type="PANTHER" id="PTHR37164:SF1">
    <property type="entry name" value="BACTERIOHEMERYTHRIN"/>
    <property type="match status" value="1"/>
</dbReference>
<accession>A0A8J6J5F2</accession>
<protein>
    <submittedName>
        <fullName evidence="5">Hemerythrin family protein</fullName>
    </submittedName>
</protein>
<evidence type="ECO:0000259" key="4">
    <source>
        <dbReference type="Pfam" id="PF01814"/>
    </source>
</evidence>
<keyword evidence="6" id="KW-1185">Reference proteome</keyword>
<name>A0A8J6J5F2_9FIRM</name>
<dbReference type="InterPro" id="IPR035938">
    <property type="entry name" value="Hemerythrin-like_sf"/>
</dbReference>
<reference evidence="5" key="1">
    <citation type="submission" date="2020-08" db="EMBL/GenBank/DDBJ databases">
        <title>Genome public.</title>
        <authorList>
            <person name="Liu C."/>
            <person name="Sun Q."/>
        </authorList>
    </citation>
    <scope>NUCLEOTIDE SEQUENCE</scope>
    <source>
        <strain evidence="5">BX5</strain>
    </source>
</reference>
<organism evidence="5 6">
    <name type="scientific">Flintibacter faecis</name>
    <dbReference type="NCBI Taxonomy" id="2763047"/>
    <lineage>
        <taxon>Bacteria</taxon>
        <taxon>Bacillati</taxon>
        <taxon>Bacillota</taxon>
        <taxon>Clostridia</taxon>
        <taxon>Eubacteriales</taxon>
        <taxon>Flintibacter</taxon>
    </lineage>
</organism>
<dbReference type="Proteomes" id="UP000602260">
    <property type="component" value="Unassembled WGS sequence"/>
</dbReference>